<reference evidence="1 2" key="1">
    <citation type="submission" date="2014-04" db="EMBL/GenBank/DDBJ databases">
        <title>Evolutionary Origins and Diversification of the Mycorrhizal Mutualists.</title>
        <authorList>
            <consortium name="DOE Joint Genome Institute"/>
            <consortium name="Mycorrhizal Genomics Consortium"/>
            <person name="Kohler A."/>
            <person name="Kuo A."/>
            <person name="Nagy L.G."/>
            <person name="Floudas D."/>
            <person name="Copeland A."/>
            <person name="Barry K.W."/>
            <person name="Cichocki N."/>
            <person name="Veneault-Fourrey C."/>
            <person name="LaButti K."/>
            <person name="Lindquist E.A."/>
            <person name="Lipzen A."/>
            <person name="Lundell T."/>
            <person name="Morin E."/>
            <person name="Murat C."/>
            <person name="Riley R."/>
            <person name="Ohm R."/>
            <person name="Sun H."/>
            <person name="Tunlid A."/>
            <person name="Henrissat B."/>
            <person name="Grigoriev I.V."/>
            <person name="Hibbett D.S."/>
            <person name="Martin F."/>
        </authorList>
    </citation>
    <scope>NUCLEOTIDE SEQUENCE [LARGE SCALE GENOMIC DNA]</scope>
    <source>
        <strain evidence="1 2">FD-317 M1</strain>
    </source>
</reference>
<evidence type="ECO:0000313" key="2">
    <source>
        <dbReference type="Proteomes" id="UP000053593"/>
    </source>
</evidence>
<dbReference type="InterPro" id="IPR052523">
    <property type="entry name" value="Trichothecene_AcTrans"/>
</dbReference>
<dbReference type="InterPro" id="IPR016181">
    <property type="entry name" value="Acyl_CoA_acyltransferase"/>
</dbReference>
<organism evidence="1 2">
    <name type="scientific">Collybiopsis luxurians FD-317 M1</name>
    <dbReference type="NCBI Taxonomy" id="944289"/>
    <lineage>
        <taxon>Eukaryota</taxon>
        <taxon>Fungi</taxon>
        <taxon>Dikarya</taxon>
        <taxon>Basidiomycota</taxon>
        <taxon>Agaricomycotina</taxon>
        <taxon>Agaricomycetes</taxon>
        <taxon>Agaricomycetidae</taxon>
        <taxon>Agaricales</taxon>
        <taxon>Marasmiineae</taxon>
        <taxon>Omphalotaceae</taxon>
        <taxon>Collybiopsis</taxon>
        <taxon>Collybiopsis luxurians</taxon>
    </lineage>
</organism>
<protein>
    <recommendedName>
        <fullName evidence="3">N-acetyltransferase domain-containing protein</fullName>
    </recommendedName>
</protein>
<dbReference type="HOGENOM" id="CLU_069195_3_0_1"/>
<accession>A0A0D0C893</accession>
<dbReference type="SUPFAM" id="SSF55729">
    <property type="entry name" value="Acyl-CoA N-acyltransferases (Nat)"/>
    <property type="match status" value="1"/>
</dbReference>
<dbReference type="EMBL" id="KN834877">
    <property type="protein sequence ID" value="KIK50968.1"/>
    <property type="molecule type" value="Genomic_DNA"/>
</dbReference>
<gene>
    <name evidence="1" type="ORF">GYMLUDRAFT_50876</name>
</gene>
<dbReference type="AlphaFoldDB" id="A0A0D0C893"/>
<dbReference type="OrthoDB" id="544277at2759"/>
<dbReference type="PANTHER" id="PTHR42791">
    <property type="entry name" value="GNAT FAMILY ACETYLTRANSFERASE"/>
    <property type="match status" value="1"/>
</dbReference>
<proteinExistence type="predicted"/>
<keyword evidence="2" id="KW-1185">Reference proteome</keyword>
<evidence type="ECO:0008006" key="3">
    <source>
        <dbReference type="Google" id="ProtNLM"/>
    </source>
</evidence>
<dbReference type="PANTHER" id="PTHR42791:SF1">
    <property type="entry name" value="N-ACETYLTRANSFERASE DOMAIN-CONTAINING PROTEIN"/>
    <property type="match status" value="1"/>
</dbReference>
<evidence type="ECO:0000313" key="1">
    <source>
        <dbReference type="EMBL" id="KIK50968.1"/>
    </source>
</evidence>
<sequence>MMVTKSETASTPASSNTPNLSVNGSIAPFTVTKGNETFTIREARREDLQAIGWAAAEAFINDAMAYYLSGTTKPMEITDKAALRELHDLYYFLFKAGILGGGRAVVAVPVAPDKAEGSDSVPMIAAAACWYPPRKRVKTLNALRGGIVRCIWNWGLQGFDRMANEYTLITHGVFERAFEKRRMVAPESAGEKKRRKGNSERILKESDSWYLQAMFCSKRFEGRGLMSTLMREGYAYANRATPGIPITLDATSERARDRYAHLGYELMEPVTIIGAGKATPQGINPANKEEKRKRKGELTGVPYWCMVNWDSSRYLEGSKEK</sequence>
<dbReference type="Proteomes" id="UP000053593">
    <property type="component" value="Unassembled WGS sequence"/>
</dbReference>
<name>A0A0D0C893_9AGAR</name>
<dbReference type="Gene3D" id="3.40.630.30">
    <property type="match status" value="1"/>
</dbReference>